<dbReference type="Proteomes" id="UP001214576">
    <property type="component" value="Unassembled WGS sequence"/>
</dbReference>
<comment type="caution">
    <text evidence="1">The sequence shown here is derived from an EMBL/GenBank/DDBJ whole genome shotgun (WGS) entry which is preliminary data.</text>
</comment>
<sequence length="72" mass="8397">MLKVKRGSNEEIPLIQGKEQRLSFAGTAMKRYRMPKVRETQDHSYTAFGSYQKQLKCFFVQCDTCLQQEGTM</sequence>
<keyword evidence="2" id="KW-1185">Reference proteome</keyword>
<gene>
    <name evidence="1" type="ORF">MG293_000806</name>
</gene>
<reference evidence="1" key="1">
    <citation type="submission" date="2022-03" db="EMBL/GenBank/DDBJ databases">
        <title>Genomic analyses of argali, domestic sheep and their hybrids provide insights into chromosomal evolution, heterosis and genetic basis of agronomic traits.</title>
        <authorList>
            <person name="Li M."/>
        </authorList>
    </citation>
    <scope>NUCLEOTIDE SEQUENCE</scope>
    <source>
        <strain evidence="1">CAU-MHL-2022a</strain>
        <tissue evidence="1">Skin</tissue>
    </source>
</reference>
<accession>A0AAD4UNJ4</accession>
<dbReference type="EMBL" id="JAKZEL010000001">
    <property type="protein sequence ID" value="KAI4548476.1"/>
    <property type="molecule type" value="Genomic_DNA"/>
</dbReference>
<dbReference type="AlphaFoldDB" id="A0AAD4UNJ4"/>
<protein>
    <submittedName>
        <fullName evidence="1">Uncharacterized protein</fullName>
    </submittedName>
</protein>
<proteinExistence type="predicted"/>
<name>A0AAD4UNJ4_OVIAM</name>
<evidence type="ECO:0000313" key="2">
    <source>
        <dbReference type="Proteomes" id="UP001214576"/>
    </source>
</evidence>
<organism evidence="1 2">
    <name type="scientific">Ovis ammon polii</name>
    <dbReference type="NCBI Taxonomy" id="230172"/>
    <lineage>
        <taxon>Eukaryota</taxon>
        <taxon>Metazoa</taxon>
        <taxon>Chordata</taxon>
        <taxon>Craniata</taxon>
        <taxon>Vertebrata</taxon>
        <taxon>Euteleostomi</taxon>
        <taxon>Mammalia</taxon>
        <taxon>Eutheria</taxon>
        <taxon>Laurasiatheria</taxon>
        <taxon>Artiodactyla</taxon>
        <taxon>Ruminantia</taxon>
        <taxon>Pecora</taxon>
        <taxon>Bovidae</taxon>
        <taxon>Caprinae</taxon>
        <taxon>Ovis</taxon>
    </lineage>
</organism>
<evidence type="ECO:0000313" key="1">
    <source>
        <dbReference type="EMBL" id="KAI4548476.1"/>
    </source>
</evidence>